<comment type="caution">
    <text evidence="1">The sequence shown here is derived from an EMBL/GenBank/DDBJ whole genome shotgun (WGS) entry which is preliminary data.</text>
</comment>
<evidence type="ECO:0000313" key="1">
    <source>
        <dbReference type="EMBL" id="KKM85995.1"/>
    </source>
</evidence>
<sequence>MNLEEKFDDTDPLPPIGMKIPTLEGVMKAEENDFIIKGIKGELYPCKPDIFEATYEAVEELTHGYKHLH</sequence>
<organism evidence="1">
    <name type="scientific">marine sediment metagenome</name>
    <dbReference type="NCBI Taxonomy" id="412755"/>
    <lineage>
        <taxon>unclassified sequences</taxon>
        <taxon>metagenomes</taxon>
        <taxon>ecological metagenomes</taxon>
    </lineage>
</organism>
<gene>
    <name evidence="1" type="ORF">LCGC14_1283480</name>
</gene>
<dbReference type="EMBL" id="LAZR01007324">
    <property type="protein sequence ID" value="KKM85995.1"/>
    <property type="molecule type" value="Genomic_DNA"/>
</dbReference>
<reference evidence="1" key="1">
    <citation type="journal article" date="2015" name="Nature">
        <title>Complex archaea that bridge the gap between prokaryotes and eukaryotes.</title>
        <authorList>
            <person name="Spang A."/>
            <person name="Saw J.H."/>
            <person name="Jorgensen S.L."/>
            <person name="Zaremba-Niedzwiedzka K."/>
            <person name="Martijn J."/>
            <person name="Lind A.E."/>
            <person name="van Eijk R."/>
            <person name="Schleper C."/>
            <person name="Guy L."/>
            <person name="Ettema T.J."/>
        </authorList>
    </citation>
    <scope>NUCLEOTIDE SEQUENCE</scope>
</reference>
<protein>
    <submittedName>
        <fullName evidence="1">Uncharacterized protein</fullName>
    </submittedName>
</protein>
<name>A0A0F9NB50_9ZZZZ</name>
<dbReference type="AlphaFoldDB" id="A0A0F9NB50"/>
<accession>A0A0F9NB50</accession>
<proteinExistence type="predicted"/>